<proteinExistence type="predicted"/>
<organism evidence="1 2">
    <name type="scientific">Novipirellula rosea</name>
    <dbReference type="NCBI Taxonomy" id="1031540"/>
    <lineage>
        <taxon>Bacteria</taxon>
        <taxon>Pseudomonadati</taxon>
        <taxon>Planctomycetota</taxon>
        <taxon>Planctomycetia</taxon>
        <taxon>Pirellulales</taxon>
        <taxon>Pirellulaceae</taxon>
        <taxon>Novipirellula</taxon>
    </lineage>
</organism>
<evidence type="ECO:0000313" key="1">
    <source>
        <dbReference type="EMBL" id="GAA4454270.1"/>
    </source>
</evidence>
<gene>
    <name evidence="1" type="ORF">GCM10023156_26450</name>
</gene>
<reference evidence="2" key="1">
    <citation type="journal article" date="2019" name="Int. J. Syst. Evol. Microbiol.">
        <title>The Global Catalogue of Microorganisms (GCM) 10K type strain sequencing project: providing services to taxonomists for standard genome sequencing and annotation.</title>
        <authorList>
            <consortium name="The Broad Institute Genomics Platform"/>
            <consortium name="The Broad Institute Genome Sequencing Center for Infectious Disease"/>
            <person name="Wu L."/>
            <person name="Ma J."/>
        </authorList>
    </citation>
    <scope>NUCLEOTIDE SEQUENCE [LARGE SCALE GENOMIC DNA]</scope>
    <source>
        <strain evidence="2">JCM 17759</strain>
    </source>
</reference>
<evidence type="ECO:0000313" key="2">
    <source>
        <dbReference type="Proteomes" id="UP001500840"/>
    </source>
</evidence>
<protein>
    <recommendedName>
        <fullName evidence="3">BFN domain-containing protein</fullName>
    </recommendedName>
</protein>
<dbReference type="Proteomes" id="UP001500840">
    <property type="component" value="Unassembled WGS sequence"/>
</dbReference>
<name>A0ABP8MSS1_9BACT</name>
<accession>A0ABP8MSS1</accession>
<keyword evidence="2" id="KW-1185">Reference proteome</keyword>
<comment type="caution">
    <text evidence="1">The sequence shown here is derived from an EMBL/GenBank/DDBJ whole genome shotgun (WGS) entry which is preliminary data.</text>
</comment>
<sequence length="206" mass="22682">MRVMHCSRGGGFRLPDGSEVAIPIGKIVDVLEPVWVSVCLLVYGDRSNDVTYLLDRTYPTVTDREGVKAYLVDLEFSLQVIENAAVFYISDDGPTVAIDFIEQGLIASRFEECFFGIGKVARLTCVEGEIDLTLTSEPFTEQGLVLMDDDWSLDQSLVASVFSQTEKSALPGSPAAGEILARSYSDYELDKMSFEAMHDAHLLPPN</sequence>
<evidence type="ECO:0008006" key="3">
    <source>
        <dbReference type="Google" id="ProtNLM"/>
    </source>
</evidence>
<dbReference type="EMBL" id="BAABGA010000035">
    <property type="protein sequence ID" value="GAA4454270.1"/>
    <property type="molecule type" value="Genomic_DNA"/>
</dbReference>